<dbReference type="GeneID" id="20340596"/>
<name>J3NFU4_GAET3</name>
<dbReference type="AlphaFoldDB" id="J3NFU4"/>
<reference evidence="5" key="1">
    <citation type="submission" date="2010-07" db="EMBL/GenBank/DDBJ databases">
        <title>The genome sequence of Gaeumannomyces graminis var. tritici strain R3-111a-1.</title>
        <authorList>
            <consortium name="The Broad Institute Genome Sequencing Platform"/>
            <person name="Ma L.-J."/>
            <person name="Dead R."/>
            <person name="Young S."/>
            <person name="Zeng Q."/>
            <person name="Koehrsen M."/>
            <person name="Alvarado L."/>
            <person name="Berlin A."/>
            <person name="Chapman S.B."/>
            <person name="Chen Z."/>
            <person name="Freedman E."/>
            <person name="Gellesch M."/>
            <person name="Goldberg J."/>
            <person name="Griggs A."/>
            <person name="Gujja S."/>
            <person name="Heilman E.R."/>
            <person name="Heiman D."/>
            <person name="Hepburn T."/>
            <person name="Howarth C."/>
            <person name="Jen D."/>
            <person name="Larson L."/>
            <person name="Mehta T."/>
            <person name="Neiman D."/>
            <person name="Pearson M."/>
            <person name="Roberts A."/>
            <person name="Saif S."/>
            <person name="Shea T."/>
            <person name="Shenoy N."/>
            <person name="Sisk P."/>
            <person name="Stolte C."/>
            <person name="Sykes S."/>
            <person name="Walk T."/>
            <person name="White J."/>
            <person name="Yandava C."/>
            <person name="Haas B."/>
            <person name="Nusbaum C."/>
            <person name="Birren B."/>
        </authorList>
    </citation>
    <scope>NUCLEOTIDE SEQUENCE [LARGE SCALE GENOMIC DNA]</scope>
    <source>
        <strain evidence="5">R3-111a-1</strain>
    </source>
</reference>
<evidence type="ECO:0000259" key="2">
    <source>
        <dbReference type="PROSITE" id="PS50053"/>
    </source>
</evidence>
<keyword evidence="5" id="KW-1185">Reference proteome</keyword>
<reference evidence="3" key="2">
    <citation type="submission" date="2010-07" db="EMBL/GenBank/DDBJ databases">
        <authorList>
            <consortium name="The Broad Institute Genome Sequencing Platform"/>
            <consortium name="Broad Institute Genome Sequencing Center for Infectious Disease"/>
            <person name="Ma L.-J."/>
            <person name="Dead R."/>
            <person name="Young S."/>
            <person name="Zeng Q."/>
            <person name="Koehrsen M."/>
            <person name="Alvarado L."/>
            <person name="Berlin A."/>
            <person name="Chapman S.B."/>
            <person name="Chen Z."/>
            <person name="Freedman E."/>
            <person name="Gellesch M."/>
            <person name="Goldberg J."/>
            <person name="Griggs A."/>
            <person name="Gujja S."/>
            <person name="Heilman E.R."/>
            <person name="Heiman D."/>
            <person name="Hepburn T."/>
            <person name="Howarth C."/>
            <person name="Jen D."/>
            <person name="Larson L."/>
            <person name="Mehta T."/>
            <person name="Neiman D."/>
            <person name="Pearson M."/>
            <person name="Roberts A."/>
            <person name="Saif S."/>
            <person name="Shea T."/>
            <person name="Shenoy N."/>
            <person name="Sisk P."/>
            <person name="Stolte C."/>
            <person name="Sykes S."/>
            <person name="Walk T."/>
            <person name="White J."/>
            <person name="Yandava C."/>
            <person name="Haas B."/>
            <person name="Nusbaum C."/>
            <person name="Birren B."/>
        </authorList>
    </citation>
    <scope>NUCLEOTIDE SEQUENCE</scope>
    <source>
        <strain evidence="3">R3-111a-1</strain>
    </source>
</reference>
<dbReference type="HOGENOM" id="CLU_1970701_0_0_1"/>
<reference evidence="4" key="4">
    <citation type="journal article" date="2015" name="G3 (Bethesda)">
        <title>Genome sequences of three phytopathogenic species of the Magnaporthaceae family of fungi.</title>
        <authorList>
            <person name="Okagaki L.H."/>
            <person name="Nunes C.C."/>
            <person name="Sailsbery J."/>
            <person name="Clay B."/>
            <person name="Brown D."/>
            <person name="John T."/>
            <person name="Oh Y."/>
            <person name="Young N."/>
            <person name="Fitzgerald M."/>
            <person name="Haas B.J."/>
            <person name="Zeng Q."/>
            <person name="Young S."/>
            <person name="Adiconis X."/>
            <person name="Fan L."/>
            <person name="Levin J.Z."/>
            <person name="Mitchell T.K."/>
            <person name="Okubara P.A."/>
            <person name="Farman M.L."/>
            <person name="Kohn L.M."/>
            <person name="Birren B."/>
            <person name="Ma L.-J."/>
            <person name="Dean R.A."/>
        </authorList>
    </citation>
    <scope>NUCLEOTIDE SEQUENCE</scope>
    <source>
        <strain evidence="4">R3-111a-1</strain>
    </source>
</reference>
<reference evidence="4" key="5">
    <citation type="submission" date="2018-04" db="UniProtKB">
        <authorList>
            <consortium name="EnsemblFungi"/>
        </authorList>
    </citation>
    <scope>IDENTIFICATION</scope>
    <source>
        <strain evidence="4">R3-111a-1</strain>
    </source>
</reference>
<organism evidence="3">
    <name type="scientific">Gaeumannomyces tritici (strain R3-111a-1)</name>
    <name type="common">Wheat and barley take-all root rot fungus</name>
    <name type="synonym">Gaeumannomyces graminis var. tritici</name>
    <dbReference type="NCBI Taxonomy" id="644352"/>
    <lineage>
        <taxon>Eukaryota</taxon>
        <taxon>Fungi</taxon>
        <taxon>Dikarya</taxon>
        <taxon>Ascomycota</taxon>
        <taxon>Pezizomycotina</taxon>
        <taxon>Sordariomycetes</taxon>
        <taxon>Sordariomycetidae</taxon>
        <taxon>Magnaporthales</taxon>
        <taxon>Magnaporthaceae</taxon>
        <taxon>Gaeumannomyces</taxon>
    </lineage>
</organism>
<dbReference type="RefSeq" id="XP_009216143.1">
    <property type="nucleotide sequence ID" value="XM_009217879.1"/>
</dbReference>
<evidence type="ECO:0000313" key="5">
    <source>
        <dbReference type="Proteomes" id="UP000006039"/>
    </source>
</evidence>
<feature type="domain" description="Ubiquitin-like" evidence="2">
    <location>
        <begin position="1"/>
        <end position="46"/>
    </location>
</feature>
<protein>
    <recommendedName>
        <fullName evidence="2">Ubiquitin-like domain-containing protein</fullName>
    </recommendedName>
</protein>
<sequence>MMEIEANMNVPQHRQRLVHEARVMQFDEPLRTYNVREGSTVFLLLSSAWVPPRLAALTQGHRHRVAKRADIGRGRMESVLEVAFAGDGFRGRGGPRSSICSLGRPPPLAKAKRHQLEMKSPSHPQRF</sequence>
<evidence type="ECO:0000313" key="3">
    <source>
        <dbReference type="EMBL" id="EJT80134.1"/>
    </source>
</evidence>
<dbReference type="InterPro" id="IPR029071">
    <property type="entry name" value="Ubiquitin-like_domsf"/>
</dbReference>
<dbReference type="EMBL" id="GL385395">
    <property type="protein sequence ID" value="EJT80134.1"/>
    <property type="molecule type" value="Genomic_DNA"/>
</dbReference>
<dbReference type="CDD" id="cd17039">
    <property type="entry name" value="Ubl_ubiquitin_like"/>
    <property type="match status" value="1"/>
</dbReference>
<feature type="region of interest" description="Disordered" evidence="1">
    <location>
        <begin position="89"/>
        <end position="127"/>
    </location>
</feature>
<dbReference type="PROSITE" id="PS50053">
    <property type="entry name" value="UBIQUITIN_2"/>
    <property type="match status" value="1"/>
</dbReference>
<reference evidence="3" key="3">
    <citation type="submission" date="2010-09" db="EMBL/GenBank/DDBJ databases">
        <title>Annotation of Gaeumannomyces graminis var. tritici R3-111a-1.</title>
        <authorList>
            <consortium name="The Broad Institute Genome Sequencing Platform"/>
            <person name="Ma L.-J."/>
            <person name="Dead R."/>
            <person name="Young S.K."/>
            <person name="Zeng Q."/>
            <person name="Gargeya S."/>
            <person name="Fitzgerald M."/>
            <person name="Haas B."/>
            <person name="Abouelleil A."/>
            <person name="Alvarado L."/>
            <person name="Arachchi H.M."/>
            <person name="Berlin A."/>
            <person name="Brown A."/>
            <person name="Chapman S.B."/>
            <person name="Chen Z."/>
            <person name="Dunbar C."/>
            <person name="Freedman E."/>
            <person name="Gearin G."/>
            <person name="Gellesch M."/>
            <person name="Goldberg J."/>
            <person name="Griggs A."/>
            <person name="Gujja S."/>
            <person name="Heiman D."/>
            <person name="Howarth C."/>
            <person name="Larson L."/>
            <person name="Lui A."/>
            <person name="MacDonald P.J.P."/>
            <person name="Mehta T."/>
            <person name="Montmayeur A."/>
            <person name="Murphy C."/>
            <person name="Neiman D."/>
            <person name="Pearson M."/>
            <person name="Priest M."/>
            <person name="Roberts A."/>
            <person name="Saif S."/>
            <person name="Shea T."/>
            <person name="Shenoy N."/>
            <person name="Sisk P."/>
            <person name="Stolte C."/>
            <person name="Sykes S."/>
            <person name="Yandava C."/>
            <person name="Wortman J."/>
            <person name="Nusbaum C."/>
            <person name="Birren B."/>
        </authorList>
    </citation>
    <scope>NUCLEOTIDE SEQUENCE</scope>
    <source>
        <strain evidence="3">R3-111a-1</strain>
    </source>
</reference>
<dbReference type="EnsemblFungi" id="EJT80134">
    <property type="protein sequence ID" value="EJT80134"/>
    <property type="gene ID" value="GGTG_00138"/>
</dbReference>
<evidence type="ECO:0000313" key="4">
    <source>
        <dbReference type="EnsemblFungi" id="EJT80134"/>
    </source>
</evidence>
<dbReference type="Pfam" id="PF00240">
    <property type="entry name" value="ubiquitin"/>
    <property type="match status" value="1"/>
</dbReference>
<dbReference type="Gene3D" id="3.10.20.90">
    <property type="entry name" value="Phosphatidylinositol 3-kinase Catalytic Subunit, Chain A, domain 1"/>
    <property type="match status" value="1"/>
</dbReference>
<accession>J3NFU4</accession>
<gene>
    <name evidence="4" type="primary">20340596</name>
    <name evidence="3" type="ORF">GGTG_00138</name>
</gene>
<dbReference type="InterPro" id="IPR000626">
    <property type="entry name" value="Ubiquitin-like_dom"/>
</dbReference>
<proteinExistence type="predicted"/>
<evidence type="ECO:0000256" key="1">
    <source>
        <dbReference type="SAM" id="MobiDB-lite"/>
    </source>
</evidence>
<dbReference type="VEuPathDB" id="FungiDB:GGTG_00138"/>
<dbReference type="SUPFAM" id="SSF54236">
    <property type="entry name" value="Ubiquitin-like"/>
    <property type="match status" value="1"/>
</dbReference>
<dbReference type="Proteomes" id="UP000006039">
    <property type="component" value="Unassembled WGS sequence"/>
</dbReference>